<evidence type="ECO:0000256" key="4">
    <source>
        <dbReference type="PROSITE-ProRule" id="PRU00221"/>
    </source>
</evidence>
<dbReference type="KEGG" id="vde:111249170"/>
<keyword evidence="2 4" id="KW-0853">WD repeat</keyword>
<evidence type="ECO:0000256" key="1">
    <source>
        <dbReference type="ARBA" id="ARBA00005672"/>
    </source>
</evidence>
<keyword evidence="3" id="KW-0677">Repeat</keyword>
<dbReference type="Gene3D" id="2.130.10.10">
    <property type="entry name" value="YVTN repeat-like/Quinoprotein amine dehydrogenase"/>
    <property type="match status" value="1"/>
</dbReference>
<dbReference type="InParanoid" id="A0A7M7JX56"/>
<dbReference type="PROSITE" id="PS00678">
    <property type="entry name" value="WD_REPEATS_1"/>
    <property type="match status" value="1"/>
</dbReference>
<dbReference type="PROSITE" id="PS50294">
    <property type="entry name" value="WD_REPEATS_REGION"/>
    <property type="match status" value="1"/>
</dbReference>
<dbReference type="AlphaFoldDB" id="A0A7M7JX56"/>
<dbReference type="OMA" id="HQFLALH"/>
<dbReference type="InterPro" id="IPR019775">
    <property type="entry name" value="WD40_repeat_CS"/>
</dbReference>
<sequence length="368" mass="41439">MTEAALIQGIELHARTLVPYKEVGNVEEQNTFLVGTQSLRSDNHIHRLTYDDDNPNSLQKKSYPHPLGEIWHLAAQPESFLIATCFNRVTAGGGSCATGGAIHRLDNDELELLYEIQPPGEVGTEVRQIQFQPIMSAGGKSFAALVDCQAVFYDVDSQKMTQYTKIEAKNTLKTFAFGFNPPGDLLALNSDSTLRGVDVRSMVECWTVPNAHTNQIRSLDFNPNRPNVLATAGDDCAVKFWDLRNLERPVVSMRNHSHWVWSVRFNPYYDQLVLTGSSDSKVYLLRVVSVCSDEADLDQEQNEEIRSRKSISKGKPNDILLEAFDDHEDSIYCTEWAPHDPWIFASISYDGRLVINRVPKEEKFGILC</sequence>
<dbReference type="SUPFAM" id="SSF50978">
    <property type="entry name" value="WD40 repeat-like"/>
    <property type="match status" value="1"/>
</dbReference>
<dbReference type="GeneID" id="111249170"/>
<dbReference type="RefSeq" id="XP_022658416.1">
    <property type="nucleotide sequence ID" value="XM_022802681.1"/>
</dbReference>
<dbReference type="GO" id="GO:0016567">
    <property type="term" value="P:protein ubiquitination"/>
    <property type="evidence" value="ECO:0007669"/>
    <property type="project" value="TreeGrafter"/>
</dbReference>
<reference evidence="6" key="1">
    <citation type="submission" date="2021-01" db="UniProtKB">
        <authorList>
            <consortium name="EnsemblMetazoa"/>
        </authorList>
    </citation>
    <scope>IDENTIFICATION</scope>
</reference>
<organism evidence="6 7">
    <name type="scientific">Varroa destructor</name>
    <name type="common">Honeybee mite</name>
    <dbReference type="NCBI Taxonomy" id="109461"/>
    <lineage>
        <taxon>Eukaryota</taxon>
        <taxon>Metazoa</taxon>
        <taxon>Ecdysozoa</taxon>
        <taxon>Arthropoda</taxon>
        <taxon>Chelicerata</taxon>
        <taxon>Arachnida</taxon>
        <taxon>Acari</taxon>
        <taxon>Parasitiformes</taxon>
        <taxon>Mesostigmata</taxon>
        <taxon>Gamasina</taxon>
        <taxon>Dermanyssoidea</taxon>
        <taxon>Varroidae</taxon>
        <taxon>Varroa</taxon>
    </lineage>
</organism>
<dbReference type="Pfam" id="PF00400">
    <property type="entry name" value="WD40"/>
    <property type="match status" value="1"/>
</dbReference>
<dbReference type="Proteomes" id="UP000594260">
    <property type="component" value="Unplaced"/>
</dbReference>
<evidence type="ECO:0000256" key="2">
    <source>
        <dbReference type="ARBA" id="ARBA00022574"/>
    </source>
</evidence>
<dbReference type="PANTHER" id="PTHR14205">
    <property type="entry name" value="WD-REPEAT PROTEIN"/>
    <property type="match status" value="1"/>
</dbReference>
<protein>
    <recommendedName>
        <fullName evidence="5">EIPR1-like beta-propeller domain-containing protein</fullName>
    </recommendedName>
</protein>
<dbReference type="InterPro" id="IPR059104">
    <property type="entry name" value="Beta-prop_EIPR1-like"/>
</dbReference>
<evidence type="ECO:0000313" key="6">
    <source>
        <dbReference type="EnsemblMetazoa" id="XP_022658416"/>
    </source>
</evidence>
<evidence type="ECO:0000313" key="7">
    <source>
        <dbReference type="Proteomes" id="UP000594260"/>
    </source>
</evidence>
<keyword evidence="7" id="KW-1185">Reference proteome</keyword>
<dbReference type="FunCoup" id="A0A7M7JX56">
    <property type="interactions" value="274"/>
</dbReference>
<proteinExistence type="inferred from homology"/>
<evidence type="ECO:0000256" key="3">
    <source>
        <dbReference type="ARBA" id="ARBA00022737"/>
    </source>
</evidence>
<dbReference type="InterPro" id="IPR040323">
    <property type="entry name" value="EIPR1"/>
</dbReference>
<dbReference type="PANTHER" id="PTHR14205:SF15">
    <property type="entry name" value="EARP AND GARP COMPLEX-INTERACTING PROTEIN 1"/>
    <property type="match status" value="1"/>
</dbReference>
<dbReference type="PROSITE" id="PS50082">
    <property type="entry name" value="WD_REPEATS_2"/>
    <property type="match status" value="1"/>
</dbReference>
<dbReference type="SMART" id="SM00320">
    <property type="entry name" value="WD40"/>
    <property type="match status" value="3"/>
</dbReference>
<dbReference type="InterPro" id="IPR001680">
    <property type="entry name" value="WD40_rpt"/>
</dbReference>
<comment type="similarity">
    <text evidence="1">Belongs to the WD repeat EIPR1 family.</text>
</comment>
<feature type="domain" description="EIPR1-like beta-propeller" evidence="5">
    <location>
        <begin position="4"/>
        <end position="284"/>
    </location>
</feature>
<dbReference type="InterPro" id="IPR036322">
    <property type="entry name" value="WD40_repeat_dom_sf"/>
</dbReference>
<dbReference type="EnsemblMetazoa" id="XM_022802681">
    <property type="protein sequence ID" value="XP_022658416"/>
    <property type="gene ID" value="LOC111249170"/>
</dbReference>
<accession>A0A7M7JX56</accession>
<dbReference type="Pfam" id="PF23609">
    <property type="entry name" value="Beta-prop_EIPR1"/>
    <property type="match status" value="1"/>
</dbReference>
<dbReference type="OrthoDB" id="196957at2759"/>
<name>A0A7M7JX56_VARDE</name>
<feature type="repeat" description="WD" evidence="4">
    <location>
        <begin position="209"/>
        <end position="251"/>
    </location>
</feature>
<evidence type="ECO:0000259" key="5">
    <source>
        <dbReference type="Pfam" id="PF23609"/>
    </source>
</evidence>
<dbReference type="InterPro" id="IPR015943">
    <property type="entry name" value="WD40/YVTN_repeat-like_dom_sf"/>
</dbReference>